<keyword evidence="1" id="KW-0677">Repeat</keyword>
<dbReference type="Proteomes" id="UP000717696">
    <property type="component" value="Unassembled WGS sequence"/>
</dbReference>
<name>A0A9P9ENQ5_9HYPO</name>
<dbReference type="PANTHER" id="PTHR10039:SF14">
    <property type="entry name" value="NACHT DOMAIN-CONTAINING PROTEIN"/>
    <property type="match status" value="1"/>
</dbReference>
<dbReference type="OrthoDB" id="5086500at2759"/>
<dbReference type="SUPFAM" id="SSF52540">
    <property type="entry name" value="P-loop containing nucleoside triphosphate hydrolases"/>
    <property type="match status" value="1"/>
</dbReference>
<evidence type="ECO:0000313" key="4">
    <source>
        <dbReference type="EMBL" id="KAH7140444.1"/>
    </source>
</evidence>
<feature type="compositionally biased region" description="Polar residues" evidence="2">
    <location>
        <begin position="1"/>
        <end position="10"/>
    </location>
</feature>
<dbReference type="Pfam" id="PF24883">
    <property type="entry name" value="NPHP3_N"/>
    <property type="match status" value="1"/>
</dbReference>
<reference evidence="4" key="1">
    <citation type="journal article" date="2021" name="Nat. Commun.">
        <title>Genetic determinants of endophytism in the Arabidopsis root mycobiome.</title>
        <authorList>
            <person name="Mesny F."/>
            <person name="Miyauchi S."/>
            <person name="Thiergart T."/>
            <person name="Pickel B."/>
            <person name="Atanasova L."/>
            <person name="Karlsson M."/>
            <person name="Huettel B."/>
            <person name="Barry K.W."/>
            <person name="Haridas S."/>
            <person name="Chen C."/>
            <person name="Bauer D."/>
            <person name="Andreopoulos W."/>
            <person name="Pangilinan J."/>
            <person name="LaButti K."/>
            <person name="Riley R."/>
            <person name="Lipzen A."/>
            <person name="Clum A."/>
            <person name="Drula E."/>
            <person name="Henrissat B."/>
            <person name="Kohler A."/>
            <person name="Grigoriev I.V."/>
            <person name="Martin F.M."/>
            <person name="Hacquard S."/>
        </authorList>
    </citation>
    <scope>NUCLEOTIDE SEQUENCE</scope>
    <source>
        <strain evidence="4">MPI-CAGE-AT-0021</strain>
    </source>
</reference>
<organism evidence="4 5">
    <name type="scientific">Dactylonectria estremocensis</name>
    <dbReference type="NCBI Taxonomy" id="1079267"/>
    <lineage>
        <taxon>Eukaryota</taxon>
        <taxon>Fungi</taxon>
        <taxon>Dikarya</taxon>
        <taxon>Ascomycota</taxon>
        <taxon>Pezizomycotina</taxon>
        <taxon>Sordariomycetes</taxon>
        <taxon>Hypocreomycetidae</taxon>
        <taxon>Hypocreales</taxon>
        <taxon>Nectriaceae</taxon>
        <taxon>Dactylonectria</taxon>
    </lineage>
</organism>
<comment type="caution">
    <text evidence="4">The sequence shown here is derived from an EMBL/GenBank/DDBJ whole genome shotgun (WGS) entry which is preliminary data.</text>
</comment>
<dbReference type="InterPro" id="IPR056884">
    <property type="entry name" value="NPHP3-like_N"/>
</dbReference>
<evidence type="ECO:0000259" key="3">
    <source>
        <dbReference type="Pfam" id="PF24883"/>
    </source>
</evidence>
<dbReference type="Gene3D" id="3.40.50.300">
    <property type="entry name" value="P-loop containing nucleotide triphosphate hydrolases"/>
    <property type="match status" value="1"/>
</dbReference>
<evidence type="ECO:0000313" key="5">
    <source>
        <dbReference type="Proteomes" id="UP000717696"/>
    </source>
</evidence>
<feature type="compositionally biased region" description="Basic and acidic residues" evidence="2">
    <location>
        <begin position="45"/>
        <end position="61"/>
    </location>
</feature>
<keyword evidence="5" id="KW-1185">Reference proteome</keyword>
<evidence type="ECO:0000256" key="1">
    <source>
        <dbReference type="ARBA" id="ARBA00022737"/>
    </source>
</evidence>
<accession>A0A9P9ENQ5</accession>
<protein>
    <recommendedName>
        <fullName evidence="3">Nephrocystin 3-like N-terminal domain-containing protein</fullName>
    </recommendedName>
</protein>
<proteinExistence type="predicted"/>
<dbReference type="EMBL" id="JAGMUU010000013">
    <property type="protein sequence ID" value="KAH7140444.1"/>
    <property type="molecule type" value="Genomic_DNA"/>
</dbReference>
<dbReference type="AlphaFoldDB" id="A0A9P9ENQ5"/>
<dbReference type="PANTHER" id="PTHR10039">
    <property type="entry name" value="AMELOGENIN"/>
    <property type="match status" value="1"/>
</dbReference>
<dbReference type="InterPro" id="IPR029058">
    <property type="entry name" value="AB_hydrolase_fold"/>
</dbReference>
<dbReference type="Gene3D" id="3.40.50.1820">
    <property type="entry name" value="alpha/beta hydrolase"/>
    <property type="match status" value="1"/>
</dbReference>
<feature type="region of interest" description="Disordered" evidence="2">
    <location>
        <begin position="1"/>
        <end position="68"/>
    </location>
</feature>
<dbReference type="InterPro" id="IPR027417">
    <property type="entry name" value="P-loop_NTPase"/>
</dbReference>
<sequence>MPTWSTSMSNLPPLCGPRPRSGPRCENILDSQGRASGDEDNAPSGDRDITSGDGGSSHDKSAPPPAEYPIQILHHDSNATIDIVAVHGLAANPDYAWVWQPQNNPPGRPEYPAKHFNWLRELLPTELSSKQLSCRVMTFNYDSKWFMNAPQQRLSNISDELLVSLRNKREEATGRPLIFIGHSFGGNLIEHAIVSASQHGSGYTEIAGSTVGVVFLGTPHRGSSAAAWGALIASLAPPQFALEKRVLKDLEEQSGTLTDRLHDFSHWLFVESVPVVCFFEQLVTDYSSRMGVVGEVLPSEKLVVPETSACLDGHHKISLPADHFKTNKFYGSDDPSFKLVYPEIERMARNAEEMLNQRRHPKAVPMDQSTTSGNLRKCLQEMRVMNPRDILSSVQTQKGKRIGHTCEWILKREEFSAWGANDNPQLLRLIGSPGIGKTMMSTFLVEVLKGKAEKSPDKAFTYFFCDDKDQERRTPTAMLRSLIWQLLLQRNGLFRHIQSDIEKHGYSRRFECLFENFSALWRIFQDMLRDKHAGEVFIVIDALDECDRSTRKALLLGMRQLFQASQKSAGKFKFLVTCRPEISDIGYELDGIGVSLRMDSSEVKADLSDYINVEVEELARRKDYSQDLKADVKETLGSQAGGTFLWVCLMLNELKRPEVKNNDVQRKLKDLPKGLDETYARILDGNIPKERREESRFLLLSMVAARRPLKKKEIAASFALWKNGSVIQSQDLHDYMDVCSLCSPIIYLDVGSHDSETTVNFSHQSVKDFLLDDHGGSSGAWYRTSLDGANLLMFQMCWRYLSSDGFGNGSLVITRRNNVLLKAHVQELQTHLCLHSFLEYASTRYGGVTNITRRMVTTDGQGRTV</sequence>
<gene>
    <name evidence="4" type="ORF">B0J13DRAFT_608806</name>
</gene>
<dbReference type="SUPFAM" id="SSF53474">
    <property type="entry name" value="alpha/beta-Hydrolases"/>
    <property type="match status" value="1"/>
</dbReference>
<evidence type="ECO:0000256" key="2">
    <source>
        <dbReference type="SAM" id="MobiDB-lite"/>
    </source>
</evidence>
<feature type="domain" description="Nephrocystin 3-like N-terminal" evidence="3">
    <location>
        <begin position="405"/>
        <end position="579"/>
    </location>
</feature>